<accession>A0A0B7F7N2</accession>
<feature type="region of interest" description="Disordered" evidence="1">
    <location>
        <begin position="210"/>
        <end position="231"/>
    </location>
</feature>
<dbReference type="OrthoDB" id="3142124at2759"/>
<evidence type="ECO:0000313" key="4">
    <source>
        <dbReference type="Proteomes" id="UP000059188"/>
    </source>
</evidence>
<proteinExistence type="predicted"/>
<evidence type="ECO:0000256" key="2">
    <source>
        <dbReference type="SAM" id="Phobius"/>
    </source>
</evidence>
<feature type="transmembrane region" description="Helical" evidence="2">
    <location>
        <begin position="12"/>
        <end position="31"/>
    </location>
</feature>
<dbReference type="PANTHER" id="PTHR37919:SF2">
    <property type="entry name" value="EXPERA DOMAIN-CONTAINING PROTEIN"/>
    <property type="match status" value="1"/>
</dbReference>
<dbReference type="STRING" id="1108050.A0A0B7F7N2"/>
<gene>
    <name evidence="3" type="ORF">RSOLAG1IB_06405</name>
</gene>
<keyword evidence="2" id="KW-1133">Transmembrane helix</keyword>
<keyword evidence="2" id="KW-0812">Transmembrane</keyword>
<sequence>MSKTVKNSSKNRAWISAWYVASAFVIAWDAGYCLARPRSMVGGDLHWIWKPYSLYAQIDYVYGWPSFTRGDGFANAQSLMNVLETILNLVYVYYAHVRPSPVAPLVGFSSALMTLSKTVLYWLNDYYCSWCTSHNPPLKWIILFALPNTSSSISSQSPALNIMMNDYRTVLYRLDLATSYPTLNALLQHFMNESPLDGTLELRVVTTPNAGNPHIPTPPRSPNPHSPHSMMSAPEHYMSFARSDDGREVHARHTFGVPPDPELNVSPSSPTQRSIYARKPVMAVTHEFPPKTSVIAAFIPIIEHFLRTDHELASVIFECRSYMQPAEQGDATHPLEILDRPAPYKRMFGYVGRVRGGMTVYELDDTVTGTMFSSIPVNFPLPP</sequence>
<reference evidence="3 4" key="1">
    <citation type="submission" date="2014-11" db="EMBL/GenBank/DDBJ databases">
        <authorList>
            <person name="Wibberg Daniel"/>
        </authorList>
    </citation>
    <scope>NUCLEOTIDE SEQUENCE [LARGE SCALE GENOMIC DNA]</scope>
    <source>
        <strain evidence="3">Rhizoctonia solani AG1-IB 7/3/14</strain>
    </source>
</reference>
<keyword evidence="4" id="KW-1185">Reference proteome</keyword>
<dbReference type="AlphaFoldDB" id="A0A0B7F7N2"/>
<evidence type="ECO:0000313" key="3">
    <source>
        <dbReference type="EMBL" id="CEL53550.1"/>
    </source>
</evidence>
<organism evidence="3 4">
    <name type="scientific">Thanatephorus cucumeris (strain AG1-IB / isolate 7/3/14)</name>
    <name type="common">Lettuce bottom rot fungus</name>
    <name type="synonym">Rhizoctonia solani</name>
    <dbReference type="NCBI Taxonomy" id="1108050"/>
    <lineage>
        <taxon>Eukaryota</taxon>
        <taxon>Fungi</taxon>
        <taxon>Dikarya</taxon>
        <taxon>Basidiomycota</taxon>
        <taxon>Agaricomycotina</taxon>
        <taxon>Agaricomycetes</taxon>
        <taxon>Cantharellales</taxon>
        <taxon>Ceratobasidiaceae</taxon>
        <taxon>Rhizoctonia</taxon>
        <taxon>Rhizoctonia solani AG-1</taxon>
    </lineage>
</organism>
<dbReference type="Proteomes" id="UP000059188">
    <property type="component" value="Unassembled WGS sequence"/>
</dbReference>
<feature type="compositionally biased region" description="Pro residues" evidence="1">
    <location>
        <begin position="215"/>
        <end position="225"/>
    </location>
</feature>
<protein>
    <submittedName>
        <fullName evidence="3">Uncharacterized protein</fullName>
    </submittedName>
</protein>
<dbReference type="EMBL" id="LN679112">
    <property type="protein sequence ID" value="CEL53550.1"/>
    <property type="molecule type" value="Genomic_DNA"/>
</dbReference>
<name>A0A0B7F7N2_THACB</name>
<keyword evidence="2" id="KW-0472">Membrane</keyword>
<evidence type="ECO:0000256" key="1">
    <source>
        <dbReference type="SAM" id="MobiDB-lite"/>
    </source>
</evidence>
<dbReference type="PANTHER" id="PTHR37919">
    <property type="entry name" value="PROTEIN CBG05606"/>
    <property type="match status" value="1"/>
</dbReference>